<dbReference type="GO" id="GO:0008033">
    <property type="term" value="P:tRNA processing"/>
    <property type="evidence" value="ECO:0007669"/>
    <property type="project" value="TreeGrafter"/>
</dbReference>
<dbReference type="OrthoDB" id="128536at2759"/>
<dbReference type="Pfam" id="PF04032">
    <property type="entry name" value="Rpr2"/>
    <property type="match status" value="1"/>
</dbReference>
<organism evidence="2 3">
    <name type="scientific">Meira miltonrushii</name>
    <dbReference type="NCBI Taxonomy" id="1280837"/>
    <lineage>
        <taxon>Eukaryota</taxon>
        <taxon>Fungi</taxon>
        <taxon>Dikarya</taxon>
        <taxon>Basidiomycota</taxon>
        <taxon>Ustilaginomycotina</taxon>
        <taxon>Exobasidiomycetes</taxon>
        <taxon>Exobasidiales</taxon>
        <taxon>Brachybasidiaceae</taxon>
        <taxon>Meira</taxon>
    </lineage>
</organism>
<gene>
    <name evidence="2" type="ORF">FA14DRAFT_61811</name>
</gene>
<feature type="region of interest" description="Disordered" evidence="1">
    <location>
        <begin position="176"/>
        <end position="283"/>
    </location>
</feature>
<reference evidence="2 3" key="1">
    <citation type="journal article" date="2018" name="Mol. Biol. Evol.">
        <title>Broad Genomic Sampling Reveals a Smut Pathogenic Ancestry of the Fungal Clade Ustilaginomycotina.</title>
        <authorList>
            <person name="Kijpornyongpan T."/>
            <person name="Mondo S.J."/>
            <person name="Barry K."/>
            <person name="Sandor L."/>
            <person name="Lee J."/>
            <person name="Lipzen A."/>
            <person name="Pangilinan J."/>
            <person name="LaButti K."/>
            <person name="Hainaut M."/>
            <person name="Henrissat B."/>
            <person name="Grigoriev I.V."/>
            <person name="Spatafora J.W."/>
            <person name="Aime M.C."/>
        </authorList>
    </citation>
    <scope>NUCLEOTIDE SEQUENCE [LARGE SCALE GENOMIC DNA]</scope>
    <source>
        <strain evidence="2 3">MCA 3882</strain>
    </source>
</reference>
<evidence type="ECO:0000313" key="2">
    <source>
        <dbReference type="EMBL" id="PWN33391.1"/>
    </source>
</evidence>
<dbReference type="STRING" id="1280837.A0A316VBN8"/>
<sequence length="323" mass="35423">MAKEGKINAQGAKAQPLRVAQHESVHTLNAILQQSAFASVNSILKGNLPPSSARKGCQYLQSLARKATLRLDVSVKRSICKRCHSFLLPGISCTIRVRPSKPCDLVLVRRCTICGTSRRLPCPAVQSKRFKALARRHEKRQANIDSRKVSKKVETATQGAIIVDENGVLCTAEAESGRLSQRARRRAARNIKKEANDFPQMSSRRRRKKKNPKGPQTGSAADVSLLSTTTQSTEPKTSSALHSNKVKGPQEPSKALPKKQRARKLTLPPYHERVQSTSSSESLWKHDIPNEASEAERQALSTLRGDHIVTVGLGKGGIVGDRL</sequence>
<dbReference type="PANTHER" id="PTHR14742:SF3">
    <property type="entry name" value="RIBONUCLEASE MRP PROTEIN SUBUNIT SNM1"/>
    <property type="match status" value="1"/>
</dbReference>
<proteinExistence type="predicted"/>
<dbReference type="RefSeq" id="XP_025353693.1">
    <property type="nucleotide sequence ID" value="XM_025502570.1"/>
</dbReference>
<feature type="compositionally biased region" description="Basic residues" evidence="1">
    <location>
        <begin position="181"/>
        <end position="190"/>
    </location>
</feature>
<accession>A0A316VBN8</accession>
<dbReference type="Gene3D" id="6.20.50.20">
    <property type="match status" value="1"/>
</dbReference>
<keyword evidence="3" id="KW-1185">Reference proteome</keyword>
<dbReference type="PANTHER" id="PTHR14742">
    <property type="entry name" value="RIBONUCLEASE P SUBUNIT P21"/>
    <property type="match status" value="1"/>
</dbReference>
<dbReference type="AlphaFoldDB" id="A0A316VBN8"/>
<protein>
    <recommendedName>
        <fullName evidence="4">Rpr2-domain-containing protein</fullName>
    </recommendedName>
</protein>
<feature type="compositionally biased region" description="Basic residues" evidence="1">
    <location>
        <begin position="203"/>
        <end position="212"/>
    </location>
</feature>
<dbReference type="GeneID" id="37024351"/>
<dbReference type="InParanoid" id="A0A316VBN8"/>
<dbReference type="InterPro" id="IPR007175">
    <property type="entry name" value="Rpr2/Snm1/Rpp21"/>
</dbReference>
<dbReference type="GO" id="GO:0005655">
    <property type="term" value="C:nucleolar ribonuclease P complex"/>
    <property type="evidence" value="ECO:0007669"/>
    <property type="project" value="TreeGrafter"/>
</dbReference>
<dbReference type="EMBL" id="KZ819604">
    <property type="protein sequence ID" value="PWN33391.1"/>
    <property type="molecule type" value="Genomic_DNA"/>
</dbReference>
<evidence type="ECO:0008006" key="4">
    <source>
        <dbReference type="Google" id="ProtNLM"/>
    </source>
</evidence>
<evidence type="ECO:0000256" key="1">
    <source>
        <dbReference type="SAM" id="MobiDB-lite"/>
    </source>
</evidence>
<name>A0A316VBN8_9BASI</name>
<feature type="compositionally biased region" description="Polar residues" evidence="1">
    <location>
        <begin position="214"/>
        <end position="242"/>
    </location>
</feature>
<dbReference type="Proteomes" id="UP000245771">
    <property type="component" value="Unassembled WGS sequence"/>
</dbReference>
<evidence type="ECO:0000313" key="3">
    <source>
        <dbReference type="Proteomes" id="UP000245771"/>
    </source>
</evidence>